<protein>
    <submittedName>
        <fullName evidence="2">Uncharacterized protein</fullName>
    </submittedName>
</protein>
<accession>A0A5K1AA68</accession>
<dbReference type="AlphaFoldDB" id="A0A5K1AA68"/>
<dbReference type="Gramene" id="NC2G0054180.1">
    <property type="protein sequence ID" value="NC2G0054180.1:cds"/>
    <property type="gene ID" value="NC2G0054180"/>
</dbReference>
<name>A0A5K1AA68_9MAGN</name>
<feature type="region of interest" description="Disordered" evidence="1">
    <location>
        <begin position="1"/>
        <end position="20"/>
    </location>
</feature>
<gene>
    <name evidence="2" type="ORF">NYM_LOCUS12950</name>
</gene>
<dbReference type="EMBL" id="LR721780">
    <property type="protein sequence ID" value="VVV98783.1"/>
    <property type="molecule type" value="Genomic_DNA"/>
</dbReference>
<proteinExistence type="predicted"/>
<evidence type="ECO:0000313" key="2">
    <source>
        <dbReference type="EMBL" id="VVV98783.1"/>
    </source>
</evidence>
<feature type="compositionally biased region" description="Basic residues" evidence="1">
    <location>
        <begin position="7"/>
        <end position="20"/>
    </location>
</feature>
<reference evidence="2" key="1">
    <citation type="submission" date="2019-09" db="EMBL/GenBank/DDBJ databases">
        <authorList>
            <person name="Zhang L."/>
        </authorList>
    </citation>
    <scope>NUCLEOTIDE SEQUENCE</scope>
</reference>
<evidence type="ECO:0000256" key="1">
    <source>
        <dbReference type="SAM" id="MobiDB-lite"/>
    </source>
</evidence>
<organism evidence="2">
    <name type="scientific">Nymphaea colorata</name>
    <name type="common">pocket water lily</name>
    <dbReference type="NCBI Taxonomy" id="210225"/>
    <lineage>
        <taxon>Eukaryota</taxon>
        <taxon>Viridiplantae</taxon>
        <taxon>Streptophyta</taxon>
        <taxon>Embryophyta</taxon>
        <taxon>Tracheophyta</taxon>
        <taxon>Spermatophyta</taxon>
        <taxon>Magnoliopsida</taxon>
        <taxon>Nymphaeales</taxon>
        <taxon>Nymphaeaceae</taxon>
        <taxon>Nymphaea</taxon>
    </lineage>
</organism>
<sequence length="76" mass="7884">MPPLFHRQVKKSKLGRKEKQRKITQTLALFLHPSSIRFRRGGDGAAAAALVGSGDGGGGALPAASEDLGVEAASMI</sequence>